<gene>
    <name evidence="1" type="ORF">ACFFLH_11520</name>
</gene>
<organism evidence="1 2">
    <name type="scientific">Balneatrix alpica</name>
    <dbReference type="NCBI Taxonomy" id="75684"/>
    <lineage>
        <taxon>Bacteria</taxon>
        <taxon>Pseudomonadati</taxon>
        <taxon>Pseudomonadota</taxon>
        <taxon>Gammaproteobacteria</taxon>
        <taxon>Oceanospirillales</taxon>
        <taxon>Balneatrichaceae</taxon>
        <taxon>Balneatrix</taxon>
    </lineage>
</organism>
<dbReference type="Proteomes" id="UP001589628">
    <property type="component" value="Unassembled WGS sequence"/>
</dbReference>
<reference evidence="1 2" key="1">
    <citation type="submission" date="2024-09" db="EMBL/GenBank/DDBJ databases">
        <authorList>
            <person name="Sun Q."/>
            <person name="Mori K."/>
        </authorList>
    </citation>
    <scope>NUCLEOTIDE SEQUENCE [LARGE SCALE GENOMIC DNA]</scope>
    <source>
        <strain evidence="1 2">ATCC 51285</strain>
    </source>
</reference>
<name>A0ABV5ZCN7_9GAMM</name>
<dbReference type="Pfam" id="PF10117">
    <property type="entry name" value="McrBC"/>
    <property type="match status" value="1"/>
</dbReference>
<dbReference type="PANTHER" id="PTHR38733:SF1">
    <property type="entry name" value="TYPE IV METHYL-DIRECTED RESTRICTION ENZYME ECOKMCRBC"/>
    <property type="match status" value="1"/>
</dbReference>
<dbReference type="RefSeq" id="WP_035460780.1">
    <property type="nucleotide sequence ID" value="NZ_JBHLZN010000003.1"/>
</dbReference>
<evidence type="ECO:0000313" key="1">
    <source>
        <dbReference type="EMBL" id="MFB9887042.1"/>
    </source>
</evidence>
<protein>
    <submittedName>
        <fullName evidence="1">McrC family protein</fullName>
    </submittedName>
</protein>
<evidence type="ECO:0000313" key="2">
    <source>
        <dbReference type="Proteomes" id="UP001589628"/>
    </source>
</evidence>
<comment type="caution">
    <text evidence="1">The sequence shown here is derived from an EMBL/GenBank/DDBJ whole genome shotgun (WGS) entry which is preliminary data.</text>
</comment>
<dbReference type="PANTHER" id="PTHR38733">
    <property type="entry name" value="PROTEIN MCRC"/>
    <property type="match status" value="1"/>
</dbReference>
<keyword evidence="2" id="KW-1185">Reference proteome</keyword>
<dbReference type="EMBL" id="JBHLZN010000003">
    <property type="protein sequence ID" value="MFB9887042.1"/>
    <property type="molecule type" value="Genomic_DNA"/>
</dbReference>
<sequence>MSAFVTVREYARLTTAEVEPGDLDCVQISDSAFEWLCELSASFSRNGVTLLQVEGRRALKWDSYVGVLETPCGTRLEILPKHYEKGDCKAKAKSRQLLRKLIQSALQLKPREASLASLELFDAPLSEWVMGQFLAELDLLVKRGVRFDYQRIEEEQRFLHGQLNVVAQMRQPPGRQHHFQLRHDVFTPDRAENRLLKLALETVANSTQDAANWRLANELRAMLTEVPVSRQVNQDLRAWSRDRLMAHYQPIKPWCELILNQWMPIAVSGAWRGMSLLFPMEKLFEKYVEGWLHKQLLPTAKLTSQANREYLCEHGKGRMFCLKPDLLIDWGKQRWILDTKWKRIDAGKPDKNYDLSQSDFYQLFAYGYKYRRGDQVPGLVLIYPYWSGLEEALPVFDYGQGMKLWALPFDLENDQLMGAGVADIPLSFTRTAQVTVQVSDQAYETAIAR</sequence>
<proteinExistence type="predicted"/>
<dbReference type="InterPro" id="IPR019292">
    <property type="entry name" value="McrC"/>
</dbReference>
<accession>A0ABV5ZCN7</accession>